<dbReference type="AlphaFoldDB" id="A0A068WY90"/>
<dbReference type="Proteomes" id="UP000492820">
    <property type="component" value="Unassembled WGS sequence"/>
</dbReference>
<accession>A0A068WY90</accession>
<protein>
    <submittedName>
        <fullName evidence="3">Secreted protein</fullName>
    </submittedName>
</protein>
<evidence type="ECO:0000313" key="2">
    <source>
        <dbReference type="Proteomes" id="UP000492820"/>
    </source>
</evidence>
<sequence>MLILIKGSFCFSRALTLPSSTVQLAIDYRIHRLLRNLRFCLMGRLDSQWLGLGRGCGNSVSSV</sequence>
<evidence type="ECO:0000313" key="1">
    <source>
        <dbReference type="EMBL" id="CDS25124.1"/>
    </source>
</evidence>
<reference evidence="1" key="2">
    <citation type="submission" date="2014-06" db="EMBL/GenBank/DDBJ databases">
        <authorList>
            <person name="Aslett M."/>
        </authorList>
    </citation>
    <scope>NUCLEOTIDE SEQUENCE</scope>
</reference>
<dbReference type="EMBL" id="LK028732">
    <property type="protein sequence ID" value="CDS25124.1"/>
    <property type="molecule type" value="Genomic_DNA"/>
</dbReference>
<reference evidence="3" key="3">
    <citation type="submission" date="2020-10" db="UniProtKB">
        <authorList>
            <consortium name="WormBaseParasite"/>
        </authorList>
    </citation>
    <scope>IDENTIFICATION</scope>
</reference>
<organism evidence="1">
    <name type="scientific">Echinococcus granulosus</name>
    <name type="common">Hydatid tapeworm</name>
    <dbReference type="NCBI Taxonomy" id="6210"/>
    <lineage>
        <taxon>Eukaryota</taxon>
        <taxon>Metazoa</taxon>
        <taxon>Spiralia</taxon>
        <taxon>Lophotrochozoa</taxon>
        <taxon>Platyhelminthes</taxon>
        <taxon>Cestoda</taxon>
        <taxon>Eucestoda</taxon>
        <taxon>Cyclophyllidea</taxon>
        <taxon>Taeniidae</taxon>
        <taxon>Echinococcus</taxon>
        <taxon>Echinococcus granulosus group</taxon>
    </lineage>
</organism>
<dbReference type="WBParaSite" id="EgrG_002060900">
    <property type="protein sequence ID" value="EgrG_002060900"/>
    <property type="gene ID" value="EgrG_002060900"/>
</dbReference>
<gene>
    <name evidence="1" type="ORF">EgrG_002060900</name>
</gene>
<evidence type="ECO:0000313" key="3">
    <source>
        <dbReference type="WBParaSite" id="EgrG_002060900"/>
    </source>
</evidence>
<name>A0A068WY90_ECHGR</name>
<proteinExistence type="predicted"/>
<reference evidence="1 2" key="1">
    <citation type="journal article" date="2013" name="Nature">
        <title>The genomes of four tapeworm species reveal adaptations to parasitism.</title>
        <authorList>
            <person name="Tsai I.J."/>
            <person name="Zarowiecki M."/>
            <person name="Holroyd N."/>
            <person name="Garciarrubio A."/>
            <person name="Sanchez-Flores A."/>
            <person name="Brooks K.L."/>
            <person name="Tracey A."/>
            <person name="Bobes R.J."/>
            <person name="Fragoso G."/>
            <person name="Sciutto E."/>
            <person name="Aslett M."/>
            <person name="Beasley H."/>
            <person name="Bennett H.M."/>
            <person name="Cai J."/>
            <person name="Camicia F."/>
            <person name="Clark R."/>
            <person name="Cucher M."/>
            <person name="De Silva N."/>
            <person name="Day T.A."/>
            <person name="Deplazes P."/>
            <person name="Estrada K."/>
            <person name="Fernandez C."/>
            <person name="Holland P.W."/>
            <person name="Hou J."/>
            <person name="Hu S."/>
            <person name="Huckvale T."/>
            <person name="Hung S.S."/>
            <person name="Kamenetzky L."/>
            <person name="Keane J.A."/>
            <person name="Kiss F."/>
            <person name="Koziol U."/>
            <person name="Lambert O."/>
            <person name="Liu K."/>
            <person name="Luo X."/>
            <person name="Luo Y."/>
            <person name="Macchiaroli N."/>
            <person name="Nichol S."/>
            <person name="Paps J."/>
            <person name="Parkinson J."/>
            <person name="Pouchkina-Stantcheva N."/>
            <person name="Riddiford N."/>
            <person name="Rosenzvit M."/>
            <person name="Salinas G."/>
            <person name="Wasmuth J.D."/>
            <person name="Zamanian M."/>
            <person name="Zheng Y."/>
            <person name="Cai X."/>
            <person name="Soberon X."/>
            <person name="Olson P.D."/>
            <person name="Laclette J.P."/>
            <person name="Brehm K."/>
            <person name="Berriman M."/>
            <person name="Garciarrubio A."/>
            <person name="Bobes R.J."/>
            <person name="Fragoso G."/>
            <person name="Sanchez-Flores A."/>
            <person name="Estrada K."/>
            <person name="Cevallos M.A."/>
            <person name="Morett E."/>
            <person name="Gonzalez V."/>
            <person name="Portillo T."/>
            <person name="Ochoa-Leyva A."/>
            <person name="Jose M.V."/>
            <person name="Sciutto E."/>
            <person name="Landa A."/>
            <person name="Jimenez L."/>
            <person name="Valdes V."/>
            <person name="Carrero J.C."/>
            <person name="Larralde C."/>
            <person name="Morales-Montor J."/>
            <person name="Limon-Lason J."/>
            <person name="Soberon X."/>
            <person name="Laclette J.P."/>
        </authorList>
    </citation>
    <scope>NUCLEOTIDE SEQUENCE [LARGE SCALE GENOMIC DNA]</scope>
</reference>